<evidence type="ECO:0000256" key="5">
    <source>
        <dbReference type="RuleBase" id="RU362066"/>
    </source>
</evidence>
<comment type="caution">
    <text evidence="9">The sequence shown here is derived from an EMBL/GenBank/DDBJ whole genome shotgun (WGS) entry which is preliminary data.</text>
</comment>
<evidence type="ECO:0000256" key="4">
    <source>
        <dbReference type="ARBA" id="ARBA00023143"/>
    </source>
</evidence>
<keyword evidence="3 5" id="KW-0175">Coiled coil</keyword>
<feature type="domain" description="Flagellar hook-associated protein 2 N-terminal" evidence="7">
    <location>
        <begin position="27"/>
        <end position="117"/>
    </location>
</feature>
<dbReference type="RefSeq" id="WP_230098026.1">
    <property type="nucleotide sequence ID" value="NZ_CAKKNT010000002.1"/>
</dbReference>
<evidence type="ECO:0000256" key="1">
    <source>
        <dbReference type="ARBA" id="ARBA00009764"/>
    </source>
</evidence>
<keyword evidence="10" id="KW-1185">Reference proteome</keyword>
<dbReference type="PANTHER" id="PTHR30288">
    <property type="entry name" value="FLAGELLAR CAP/ASSEMBLY PROTEIN FLID"/>
    <property type="match status" value="1"/>
</dbReference>
<dbReference type="InterPro" id="IPR040026">
    <property type="entry name" value="FliD"/>
</dbReference>
<dbReference type="Pfam" id="PF02465">
    <property type="entry name" value="FliD_N"/>
    <property type="match status" value="1"/>
</dbReference>
<name>A0ABM8Z991_9LACO</name>
<dbReference type="Pfam" id="PF07195">
    <property type="entry name" value="FliD_C"/>
    <property type="match status" value="1"/>
</dbReference>
<comment type="function">
    <text evidence="5">Required for morphogenesis and for the elongation of the flagellar filament by facilitating polymerization of the flagellin monomers at the tip of growing filament. Forms a capping structure, which prevents flagellin subunits (transported through the central channel of the flagellum) from leaking out without polymerization at the distal end.</text>
</comment>
<feature type="compositionally biased region" description="Low complexity" evidence="6">
    <location>
        <begin position="145"/>
        <end position="161"/>
    </location>
</feature>
<dbReference type="PANTHER" id="PTHR30288:SF0">
    <property type="entry name" value="FLAGELLAR HOOK-ASSOCIATED PROTEIN 2"/>
    <property type="match status" value="1"/>
</dbReference>
<accession>A0ABM8Z991</accession>
<evidence type="ECO:0000256" key="2">
    <source>
        <dbReference type="ARBA" id="ARBA00011255"/>
    </source>
</evidence>
<keyword evidence="5" id="KW-0964">Secreted</keyword>
<feature type="coiled-coil region" evidence="5">
    <location>
        <begin position="471"/>
        <end position="498"/>
    </location>
</feature>
<dbReference type="InterPro" id="IPR010809">
    <property type="entry name" value="FliD_C"/>
</dbReference>
<protein>
    <recommendedName>
        <fullName evidence="5">Flagellar hook-associated protein 2</fullName>
        <shortName evidence="5">HAP2</shortName>
    </recommendedName>
    <alternativeName>
        <fullName evidence="5">Flagellar cap protein</fullName>
    </alternativeName>
</protein>
<dbReference type="Proteomes" id="UP000789719">
    <property type="component" value="Unassembled WGS sequence"/>
</dbReference>
<comment type="similarity">
    <text evidence="1 5">Belongs to the FliD family.</text>
</comment>
<dbReference type="Pfam" id="PF07196">
    <property type="entry name" value="Flagellin_IN"/>
    <property type="match status" value="1"/>
</dbReference>
<keyword evidence="9" id="KW-0969">Cilium</keyword>
<gene>
    <name evidence="9" type="primary">fliD_1</name>
    <name evidence="9" type="ORF">WGH24286_00336</name>
</gene>
<dbReference type="EMBL" id="CAKKNT010000002">
    <property type="protein sequence ID" value="CAH0417920.1"/>
    <property type="molecule type" value="Genomic_DNA"/>
</dbReference>
<dbReference type="InterPro" id="IPR010810">
    <property type="entry name" value="Flagellin_hook_IN_motif"/>
</dbReference>
<evidence type="ECO:0000256" key="3">
    <source>
        <dbReference type="ARBA" id="ARBA00023054"/>
    </source>
</evidence>
<evidence type="ECO:0000259" key="8">
    <source>
        <dbReference type="Pfam" id="PF07195"/>
    </source>
</evidence>
<keyword evidence="9" id="KW-0282">Flagellum</keyword>
<evidence type="ECO:0000259" key="7">
    <source>
        <dbReference type="Pfam" id="PF02465"/>
    </source>
</evidence>
<evidence type="ECO:0000256" key="6">
    <source>
        <dbReference type="SAM" id="MobiDB-lite"/>
    </source>
</evidence>
<reference evidence="9 10" key="1">
    <citation type="submission" date="2021-11" db="EMBL/GenBank/DDBJ databases">
        <authorList>
            <person name="Depoorter E."/>
        </authorList>
    </citation>
    <scope>NUCLEOTIDE SEQUENCE [LARGE SCALE GENOMIC DNA]</scope>
    <source>
        <strain evidence="9 10">LMG 24286</strain>
    </source>
</reference>
<comment type="subunit">
    <text evidence="2 5">Homopentamer.</text>
</comment>
<proteinExistence type="inferred from homology"/>
<dbReference type="InterPro" id="IPR003481">
    <property type="entry name" value="FliD_N"/>
</dbReference>
<keyword evidence="9" id="KW-0966">Cell projection</keyword>
<evidence type="ECO:0000313" key="9">
    <source>
        <dbReference type="EMBL" id="CAH0417920.1"/>
    </source>
</evidence>
<sequence>MSSDMNIGAQGAAASQQFLGQYSGISSTTIDQLIQADSIPMQQMQNQVSTLQGQEQAWGDVRTSLNNFLTDVQALQNTSTYNSKVANSTNNNVATISGDTTASEGSHDIIIKQLASATSFTGGRVTAKDTNTALNLTGTLTLNLTPDDDSTQTGTDGSSIDVPGFTLPTADTTVSTTDASSKPGQVNVPIGANDTLTSIMNKVNSQTKQSDITASIVDNHLVFTSTQDGKATIDTNGSTNSVADGLALTSGTKTITGSAAIFSLDGLQIARNTNTVSDVLNGATINLVGVTPSTSTTDSTGKTTTNQTPTTLSLTNDNSKFEGAVNTMITQYNSLMSVIGNDLDAGNPSQADNQQGALVGDSSLMELQEQLQNMVTGNASSVDPKTGYNTADSIGISFVDKNGTLGLDTTKFEAALKANPQAVKNFFYKADTNVTTGIATNQAGYAYDLGKFANSYLANTTGNEGIIANINADMDSTIKDLNSQISDFQDQLTDKRAEYVTEYSALDSFMSQAQSQLTYFQQQAGAL</sequence>
<feature type="domain" description="Flagellar hook-associated protein 2 C-terminal" evidence="8">
    <location>
        <begin position="259"/>
        <end position="514"/>
    </location>
</feature>
<organism evidence="9 10">
    <name type="scientific">Periweissella ghanensis</name>
    <dbReference type="NCBI Taxonomy" id="467997"/>
    <lineage>
        <taxon>Bacteria</taxon>
        <taxon>Bacillati</taxon>
        <taxon>Bacillota</taxon>
        <taxon>Bacilli</taxon>
        <taxon>Lactobacillales</taxon>
        <taxon>Lactobacillaceae</taxon>
        <taxon>Periweissella</taxon>
    </lineage>
</organism>
<comment type="subcellular location">
    <subcellularLocation>
        <location evidence="5">Secreted</location>
    </subcellularLocation>
    <subcellularLocation>
        <location evidence="5">Bacterial flagellum</location>
    </subcellularLocation>
</comment>
<keyword evidence="4 5" id="KW-0975">Bacterial flagellum</keyword>
<evidence type="ECO:0000313" key="10">
    <source>
        <dbReference type="Proteomes" id="UP000789719"/>
    </source>
</evidence>
<feature type="region of interest" description="Disordered" evidence="6">
    <location>
        <begin position="145"/>
        <end position="164"/>
    </location>
</feature>